<dbReference type="CDD" id="cd04486">
    <property type="entry name" value="YhcR_OBF_like"/>
    <property type="match status" value="1"/>
</dbReference>
<name>A0A4Y3HY78_9VIBR</name>
<dbReference type="AlphaFoldDB" id="A0A4Y3HY78"/>
<feature type="domain" description="LTD" evidence="2">
    <location>
        <begin position="18"/>
        <end position="132"/>
    </location>
</feature>
<dbReference type="InterPro" id="IPR001322">
    <property type="entry name" value="Lamin_tail_dom"/>
</dbReference>
<feature type="chain" id="PRO_5021200913" evidence="1">
    <location>
        <begin position="22"/>
        <end position="889"/>
    </location>
</feature>
<dbReference type="InterPro" id="IPR036415">
    <property type="entry name" value="Lamin_tail_dom_sf"/>
</dbReference>
<gene>
    <name evidence="3" type="ORF">VIN01S_27720</name>
</gene>
<dbReference type="SUPFAM" id="SSF74853">
    <property type="entry name" value="Lamin A/C globular tail domain"/>
    <property type="match status" value="1"/>
</dbReference>
<keyword evidence="1" id="KW-0732">Signal</keyword>
<dbReference type="OrthoDB" id="9800417at2"/>
<evidence type="ECO:0000256" key="1">
    <source>
        <dbReference type="SAM" id="SignalP"/>
    </source>
</evidence>
<accession>A0A4Y3HY78</accession>
<proteinExistence type="predicted"/>
<dbReference type="PANTHER" id="PTHR42834:SF1">
    <property type="entry name" value="ENDONUCLEASE_EXONUCLEASE_PHOSPHATASE FAMILY PROTEIN (AFU_ORTHOLOGUE AFUA_3G09210)"/>
    <property type="match status" value="1"/>
</dbReference>
<sequence length="889" mass="98610">MNKLKVAWSLPYFLLAGNANANIIISEVVEGTGFHKAIEIANTGNEAVSLNGYALQNLMNCKGDWGNEHSLDGIVLSPLSTYVIGHSGQSNNPNDPDFLSRLDAQDNSLANFNGDDAIRLVQNGSVMDTIGFENNSGSNCQDFNKDITLVRCSYQASPTWDETQWFTLPTNDWSGLGDIAETCEAPEPPEPPNGIPATVMELQGEGMWSPYTDPENHKYESDETFEVIGIITHAQTSKLGNDLLTGFFMQDKTGDHDPRTSDGIFVNANTNNLNVGDEVIVTAKVHEHYGWTQLGSTTVPAYVETTGNTATINPTTIVALDSDENFEHTLERYEGMLVRVNNETDMHVARTFGFDYDSYRNNMVLSHQTVNYHPNQFNVPLTDAAKAQDASNAERRLYVESPVAASNGVVPWYPNFAQDNGTGTTDDYIRVGATFGDEGLTGVLGYSYSEYRLYVNNEANSDTFADNERPITPNLQEGELVVSSFNVENFFTSPFGGRDNPLEQNRGATNLEDYGVQLNKIVSSLIAIDADIYGLIEIENNGFDEASAIYALVEELNSRLDKKEQYEIAMPKKLEGEGYVGTDAITNKIIYRSKAAQLRDIHIIEMPQQHVQLEDGNFKRAYQRDAFTASFKVNHAKEDLVISTNHFKSKGSTCWEDEQTDDQKNDVNLQGSCEHFRVSAAYQLAKELEKIDGYKVLMGDLNSYGLEDPMLVLTNRAHAPADYKTYAARNTYIGGDETDGTPLHGNEGALIEHSFGYLDIVEEMKPHTYSYSYNDTVGTLDYILVDADLKGYVVDAQVWPINAVESTLFEYSTQYSGDLPKYGDPYRSSDHDPAIVVFQFKKNGDEEDDVENGDNDSQDGQKSSGGAFDFLLLMLILTGFFVKGRPKLN</sequence>
<dbReference type="Gene3D" id="3.60.10.10">
    <property type="entry name" value="Endonuclease/exonuclease/phosphatase"/>
    <property type="match status" value="1"/>
</dbReference>
<reference evidence="3 4" key="1">
    <citation type="submission" date="2019-06" db="EMBL/GenBank/DDBJ databases">
        <title>Whole genome shotgun sequence of Vibrio inusitatus NBRC 102082.</title>
        <authorList>
            <person name="Hosoyama A."/>
            <person name="Uohara A."/>
            <person name="Ohji S."/>
            <person name="Ichikawa N."/>
        </authorList>
    </citation>
    <scope>NUCLEOTIDE SEQUENCE [LARGE SCALE GENOMIC DNA]</scope>
    <source>
        <strain evidence="3 4">NBRC 102082</strain>
    </source>
</reference>
<evidence type="ECO:0000259" key="2">
    <source>
        <dbReference type="Pfam" id="PF00932"/>
    </source>
</evidence>
<dbReference type="PANTHER" id="PTHR42834">
    <property type="entry name" value="ENDONUCLEASE/EXONUCLEASE/PHOSPHATASE FAMILY PROTEIN (AFU_ORTHOLOGUE AFUA_3G09210)"/>
    <property type="match status" value="1"/>
</dbReference>
<dbReference type="InterPro" id="IPR036691">
    <property type="entry name" value="Endo/exonu/phosph_ase_sf"/>
</dbReference>
<dbReference type="Proteomes" id="UP000318717">
    <property type="component" value="Unassembled WGS sequence"/>
</dbReference>
<keyword evidence="4" id="KW-1185">Reference proteome</keyword>
<dbReference type="Pfam" id="PF00932">
    <property type="entry name" value="LTD"/>
    <property type="match status" value="1"/>
</dbReference>
<organism evidence="3 4">
    <name type="scientific">Vibrio inusitatus NBRC 102082</name>
    <dbReference type="NCBI Taxonomy" id="1219070"/>
    <lineage>
        <taxon>Bacteria</taxon>
        <taxon>Pseudomonadati</taxon>
        <taxon>Pseudomonadota</taxon>
        <taxon>Gammaproteobacteria</taxon>
        <taxon>Vibrionales</taxon>
        <taxon>Vibrionaceae</taxon>
        <taxon>Vibrio</taxon>
    </lineage>
</organism>
<comment type="caution">
    <text evidence="3">The sequence shown here is derived from an EMBL/GenBank/DDBJ whole genome shotgun (WGS) entry which is preliminary data.</text>
</comment>
<dbReference type="NCBIfam" id="NF033681">
    <property type="entry name" value="ExeM_NucH_DNase"/>
    <property type="match status" value="1"/>
</dbReference>
<protein>
    <submittedName>
        <fullName evidence="3">Nuclease</fullName>
    </submittedName>
</protein>
<dbReference type="EMBL" id="BJLF01000014">
    <property type="protein sequence ID" value="GEA51968.1"/>
    <property type="molecule type" value="Genomic_DNA"/>
</dbReference>
<evidence type="ECO:0000313" key="3">
    <source>
        <dbReference type="EMBL" id="GEA51968.1"/>
    </source>
</evidence>
<dbReference type="InterPro" id="IPR047971">
    <property type="entry name" value="ExeM-like"/>
</dbReference>
<feature type="signal peptide" evidence="1">
    <location>
        <begin position="1"/>
        <end position="21"/>
    </location>
</feature>
<dbReference type="SUPFAM" id="SSF56219">
    <property type="entry name" value="DNase I-like"/>
    <property type="match status" value="1"/>
</dbReference>
<dbReference type="RefSeq" id="WP_141346433.1">
    <property type="nucleotide sequence ID" value="NZ_BJLF01000014.1"/>
</dbReference>
<evidence type="ECO:0000313" key="4">
    <source>
        <dbReference type="Proteomes" id="UP000318717"/>
    </source>
</evidence>